<evidence type="ECO:0000256" key="1">
    <source>
        <dbReference type="SAM" id="Phobius"/>
    </source>
</evidence>
<reference evidence="3" key="1">
    <citation type="journal article" date="2011" name="J. Bacteriol.">
        <title>Genome sequences of eight morphologically diverse alphaproteobacteria.</title>
        <authorList>
            <consortium name="US DOE Joint Genome Institute"/>
            <person name="Brown P.J."/>
            <person name="Kysela D.T."/>
            <person name="Buechlein A."/>
            <person name="Hemmerich C."/>
            <person name="Brun Y.V."/>
        </authorList>
    </citation>
    <scope>NUCLEOTIDE SEQUENCE [LARGE SCALE GENOMIC DNA]</scope>
    <source>
        <strain evidence="3">ATCC 21756 / DSM 7131 / JCM 7823 / NBRC 15250 / LMG 17158 / TK0059</strain>
    </source>
</reference>
<sequence>MAQTRTDVRADVRRYLIASVAGFCLGMTLGFLMMFGLS</sequence>
<dbReference type="STRING" id="509190.Cseg_2684"/>
<accession>D5VKW0</accession>
<dbReference type="AlphaFoldDB" id="D5VKW0"/>
<keyword evidence="1" id="KW-1133">Transmembrane helix</keyword>
<proteinExistence type="predicted"/>
<name>D5VKW0_CAUST</name>
<dbReference type="KEGG" id="cse:Cseg_2684"/>
<feature type="transmembrane region" description="Helical" evidence="1">
    <location>
        <begin position="15"/>
        <end position="37"/>
    </location>
</feature>
<protein>
    <submittedName>
        <fullName evidence="2">Uncharacterized protein</fullName>
    </submittedName>
</protein>
<keyword evidence="1" id="KW-0812">Transmembrane</keyword>
<organism evidence="2 3">
    <name type="scientific">Caulobacter segnis (strain ATCC 21756 / DSM 7131 / JCM 7823 / NBRC 15250 / LMG 17158 / TK0059)</name>
    <name type="common">Mycoplana segnis</name>
    <dbReference type="NCBI Taxonomy" id="509190"/>
    <lineage>
        <taxon>Bacteria</taxon>
        <taxon>Pseudomonadati</taxon>
        <taxon>Pseudomonadota</taxon>
        <taxon>Alphaproteobacteria</taxon>
        <taxon>Caulobacterales</taxon>
        <taxon>Caulobacteraceae</taxon>
        <taxon>Caulobacter</taxon>
    </lineage>
</organism>
<gene>
    <name evidence="2" type="ordered locus">Cseg_2684</name>
</gene>
<dbReference type="Proteomes" id="UP000002629">
    <property type="component" value="Chromosome"/>
</dbReference>
<evidence type="ECO:0000313" key="3">
    <source>
        <dbReference type="Proteomes" id="UP000002629"/>
    </source>
</evidence>
<dbReference type="HOGENOM" id="CLU_3326181_0_0_5"/>
<evidence type="ECO:0000313" key="2">
    <source>
        <dbReference type="EMBL" id="ADG11133.1"/>
    </source>
</evidence>
<keyword evidence="1" id="KW-0472">Membrane</keyword>
<dbReference type="EMBL" id="CP002008">
    <property type="protein sequence ID" value="ADG11133.1"/>
    <property type="molecule type" value="Genomic_DNA"/>
</dbReference>